<sequence length="225" mass="24983">MAAAQFAEMLTLVSAMKMSLPRLPPAAPAMLGANMRMGSNGVMVGTQLVVSAEWMEWIRRLVQVGVLSVPAAGAAVRIQAGAVMMSQVRQDLPQGVRDALGDGPEVRGMHETGKAGAGMAQRPRHHVMPAEHREWFEKRGFSGDMSIDEFCVELELAHHQALHGGGHWRLGRTWPREWNQMIMSVLREAEAVTGRMLTRSQILKIVARYMRNYGIPMNFTSGRRR</sequence>
<evidence type="ECO:0008006" key="3">
    <source>
        <dbReference type="Google" id="ProtNLM"/>
    </source>
</evidence>
<evidence type="ECO:0000313" key="1">
    <source>
        <dbReference type="EMBL" id="SEU36130.1"/>
    </source>
</evidence>
<evidence type="ECO:0000313" key="2">
    <source>
        <dbReference type="Proteomes" id="UP000199181"/>
    </source>
</evidence>
<organism evidence="1 2">
    <name type="scientific">Stigmatella erecta</name>
    <dbReference type="NCBI Taxonomy" id="83460"/>
    <lineage>
        <taxon>Bacteria</taxon>
        <taxon>Pseudomonadati</taxon>
        <taxon>Myxococcota</taxon>
        <taxon>Myxococcia</taxon>
        <taxon>Myxococcales</taxon>
        <taxon>Cystobacterineae</taxon>
        <taxon>Archangiaceae</taxon>
        <taxon>Stigmatella</taxon>
    </lineage>
</organism>
<name>A0A1I0L8E3_9BACT</name>
<proteinExistence type="predicted"/>
<protein>
    <recommendedName>
        <fullName evidence="3">DUF2380 domain-containing protein</fullName>
    </recommendedName>
</protein>
<dbReference type="EMBL" id="FOIJ01000021">
    <property type="protein sequence ID" value="SEU36130.1"/>
    <property type="molecule type" value="Genomic_DNA"/>
</dbReference>
<keyword evidence="2" id="KW-1185">Reference proteome</keyword>
<accession>A0A1I0L8E3</accession>
<reference evidence="2" key="1">
    <citation type="submission" date="2016-10" db="EMBL/GenBank/DDBJ databases">
        <authorList>
            <person name="Varghese N."/>
            <person name="Submissions S."/>
        </authorList>
    </citation>
    <scope>NUCLEOTIDE SEQUENCE [LARGE SCALE GENOMIC DNA]</scope>
    <source>
        <strain evidence="2">DSM 16858</strain>
    </source>
</reference>
<gene>
    <name evidence="1" type="ORF">SAMN05443639_121120</name>
</gene>
<dbReference type="Proteomes" id="UP000199181">
    <property type="component" value="Unassembled WGS sequence"/>
</dbReference>
<dbReference type="AlphaFoldDB" id="A0A1I0L8E3"/>